<feature type="transmembrane region" description="Helical" evidence="6">
    <location>
        <begin position="488"/>
        <end position="512"/>
    </location>
</feature>
<keyword evidence="9" id="KW-1185">Reference proteome</keyword>
<gene>
    <name evidence="8" type="ORF">BN2476_300180</name>
</gene>
<proteinExistence type="predicted"/>
<protein>
    <submittedName>
        <fullName evidence="8">Major facilitator superfamily (MFS_1) transporter</fullName>
    </submittedName>
</protein>
<feature type="transmembrane region" description="Helical" evidence="6">
    <location>
        <begin position="314"/>
        <end position="332"/>
    </location>
</feature>
<evidence type="ECO:0000256" key="1">
    <source>
        <dbReference type="ARBA" id="ARBA00004141"/>
    </source>
</evidence>
<keyword evidence="3 6" id="KW-0812">Transmembrane</keyword>
<reference evidence="8" key="1">
    <citation type="submission" date="2016-12" db="EMBL/GenBank/DDBJ databases">
        <authorList>
            <person name="Moulin L."/>
        </authorList>
    </citation>
    <scope>NUCLEOTIDE SEQUENCE [LARGE SCALE GENOMIC DNA]</scope>
    <source>
        <strain evidence="8">STM 7183</strain>
    </source>
</reference>
<dbReference type="PROSITE" id="PS50850">
    <property type="entry name" value="MFS"/>
    <property type="match status" value="1"/>
</dbReference>
<comment type="caution">
    <text evidence="8">The sequence shown here is derived from an EMBL/GenBank/DDBJ whole genome shotgun (WGS) entry which is preliminary data.</text>
</comment>
<feature type="transmembrane region" description="Helical" evidence="6">
    <location>
        <begin position="20"/>
        <end position="42"/>
    </location>
</feature>
<feature type="transmembrane region" description="Helical" evidence="6">
    <location>
        <begin position="240"/>
        <end position="257"/>
    </location>
</feature>
<name>A0A1N7S2Y5_9BURK</name>
<organism evidence="8 9">
    <name type="scientific">Paraburkholderia piptadeniae</name>
    <dbReference type="NCBI Taxonomy" id="1701573"/>
    <lineage>
        <taxon>Bacteria</taxon>
        <taxon>Pseudomonadati</taxon>
        <taxon>Pseudomonadota</taxon>
        <taxon>Betaproteobacteria</taxon>
        <taxon>Burkholderiales</taxon>
        <taxon>Burkholderiaceae</taxon>
        <taxon>Paraburkholderia</taxon>
    </lineage>
</organism>
<keyword evidence="4 6" id="KW-1133">Transmembrane helix</keyword>
<feature type="transmembrane region" description="Helical" evidence="6">
    <location>
        <begin position="372"/>
        <end position="395"/>
    </location>
</feature>
<keyword evidence="5 6" id="KW-0472">Membrane</keyword>
<evidence type="ECO:0000256" key="6">
    <source>
        <dbReference type="SAM" id="Phobius"/>
    </source>
</evidence>
<dbReference type="GO" id="GO:0016020">
    <property type="term" value="C:membrane"/>
    <property type="evidence" value="ECO:0007669"/>
    <property type="project" value="UniProtKB-SubCell"/>
</dbReference>
<evidence type="ECO:0000259" key="7">
    <source>
        <dbReference type="PROSITE" id="PS50850"/>
    </source>
</evidence>
<feature type="transmembrane region" description="Helical" evidence="6">
    <location>
        <begin position="210"/>
        <end position="228"/>
    </location>
</feature>
<dbReference type="Pfam" id="PF07690">
    <property type="entry name" value="MFS_1"/>
    <property type="match status" value="1"/>
</dbReference>
<feature type="transmembrane region" description="Helical" evidence="6">
    <location>
        <begin position="62"/>
        <end position="79"/>
    </location>
</feature>
<dbReference type="EMBL" id="CYGY02000030">
    <property type="protein sequence ID" value="SIT41755.1"/>
    <property type="molecule type" value="Genomic_DNA"/>
</dbReference>
<dbReference type="PANTHER" id="PTHR42718">
    <property type="entry name" value="MAJOR FACILITATOR SUPERFAMILY MULTIDRUG TRANSPORTER MFSC"/>
    <property type="match status" value="1"/>
</dbReference>
<evidence type="ECO:0000313" key="9">
    <source>
        <dbReference type="Proteomes" id="UP000195569"/>
    </source>
</evidence>
<feature type="transmembrane region" description="Helical" evidence="6">
    <location>
        <begin position="278"/>
        <end position="299"/>
    </location>
</feature>
<sequence>MRMELSRARLLTLGRLRNDLFPWAVALSVGLDYFDNTMFPFFNGYIAGGINVPPDELVWSSSAYAVASVLGIVQQQWLIERMGFRRYLSACLLMFSIGSLAASLCSTSLQLAMARGLQAYFIGPMLGTCRILLQVGFSPSSRPSATRLFLITILLASASAPLIGGLLIAQFGWHALFTCTTIAGVVLSVFSFLVVPHVGKRQATLRSDTHLLPCLVFAISLGALQIVVQQVRFELFSSSPVLLACTVVGLFALGWVARQQWHHPKPLIRINALKEGTFRAAIILYAFYYYVTNAIGYLISRLLESGLGYPVENAGTLVGLTSLSSVGMAIIYFRYAKYVREKKWLIVPGFLMATFIAAWFENLPPDVSTSWLIAPLIVRGFLLMFIALPSGGAAWQIFSDQEFTHGYRLKNIVKQLAYSFSTASIIIFEQHRIAVHQTRLFEFATPYNPVFENTLQTMIQTFTAQGYTATQAGSMAFGEIARLAVHQAAFMSVLDCFYVVLAISLLGGVIALTQRHIK</sequence>
<dbReference type="Proteomes" id="UP000195569">
    <property type="component" value="Unassembled WGS sequence"/>
</dbReference>
<feature type="domain" description="Major facilitator superfamily (MFS) profile" evidence="7">
    <location>
        <begin position="21"/>
        <end position="518"/>
    </location>
</feature>
<dbReference type="PANTHER" id="PTHR42718:SF9">
    <property type="entry name" value="MAJOR FACILITATOR SUPERFAMILY MULTIDRUG TRANSPORTER MFSC"/>
    <property type="match status" value="1"/>
</dbReference>
<feature type="transmembrane region" description="Helical" evidence="6">
    <location>
        <begin position="149"/>
        <end position="169"/>
    </location>
</feature>
<dbReference type="SUPFAM" id="SSF103473">
    <property type="entry name" value="MFS general substrate transporter"/>
    <property type="match status" value="1"/>
</dbReference>
<evidence type="ECO:0000313" key="8">
    <source>
        <dbReference type="EMBL" id="SIT41755.1"/>
    </source>
</evidence>
<feature type="transmembrane region" description="Helical" evidence="6">
    <location>
        <begin position="91"/>
        <end position="113"/>
    </location>
</feature>
<evidence type="ECO:0000256" key="4">
    <source>
        <dbReference type="ARBA" id="ARBA00022989"/>
    </source>
</evidence>
<feature type="transmembrane region" description="Helical" evidence="6">
    <location>
        <begin position="344"/>
        <end position="360"/>
    </location>
</feature>
<evidence type="ECO:0000256" key="2">
    <source>
        <dbReference type="ARBA" id="ARBA00022448"/>
    </source>
</evidence>
<feature type="transmembrane region" description="Helical" evidence="6">
    <location>
        <begin position="175"/>
        <end position="198"/>
    </location>
</feature>
<comment type="subcellular location">
    <subcellularLocation>
        <location evidence="1">Membrane</location>
        <topology evidence="1">Multi-pass membrane protein</topology>
    </subcellularLocation>
</comment>
<dbReference type="Gene3D" id="1.20.1250.20">
    <property type="entry name" value="MFS general substrate transporter like domains"/>
    <property type="match status" value="1"/>
</dbReference>
<evidence type="ECO:0000256" key="5">
    <source>
        <dbReference type="ARBA" id="ARBA00023136"/>
    </source>
</evidence>
<dbReference type="InterPro" id="IPR011701">
    <property type="entry name" value="MFS"/>
</dbReference>
<evidence type="ECO:0000256" key="3">
    <source>
        <dbReference type="ARBA" id="ARBA00022692"/>
    </source>
</evidence>
<dbReference type="InterPro" id="IPR036259">
    <property type="entry name" value="MFS_trans_sf"/>
</dbReference>
<dbReference type="AlphaFoldDB" id="A0A1N7S2Y5"/>
<accession>A0A1N7S2Y5</accession>
<keyword evidence="2" id="KW-0813">Transport</keyword>
<dbReference type="InterPro" id="IPR020846">
    <property type="entry name" value="MFS_dom"/>
</dbReference>
<feature type="transmembrane region" description="Helical" evidence="6">
    <location>
        <begin position="119"/>
        <end position="137"/>
    </location>
</feature>
<dbReference type="GO" id="GO:0022857">
    <property type="term" value="F:transmembrane transporter activity"/>
    <property type="evidence" value="ECO:0007669"/>
    <property type="project" value="InterPro"/>
</dbReference>